<dbReference type="SUPFAM" id="SSF101941">
    <property type="entry name" value="NAC domain"/>
    <property type="match status" value="1"/>
</dbReference>
<sequence length="133" mass="15459">MLSVDTNAYIIYGLPSRPNHNGYWVESYQSGATICSMNGVMGIKRRPCFFEGHEFGKGSKTNWNMLQYMLLEHCCVMECDHRRQTDLNILFLVDADFDTVSSFFQLDDWILCKVYEDLDPDELTFQLDMMDIG</sequence>
<organism evidence="6 7">
    <name type="scientific">Cinchona calisaya</name>
    <dbReference type="NCBI Taxonomy" id="153742"/>
    <lineage>
        <taxon>Eukaryota</taxon>
        <taxon>Viridiplantae</taxon>
        <taxon>Streptophyta</taxon>
        <taxon>Embryophyta</taxon>
        <taxon>Tracheophyta</taxon>
        <taxon>Spermatophyta</taxon>
        <taxon>Magnoliopsida</taxon>
        <taxon>eudicotyledons</taxon>
        <taxon>Gunneridae</taxon>
        <taxon>Pentapetalae</taxon>
        <taxon>asterids</taxon>
        <taxon>lamiids</taxon>
        <taxon>Gentianales</taxon>
        <taxon>Rubiaceae</taxon>
        <taxon>Cinchonoideae</taxon>
        <taxon>Cinchoneae</taxon>
        <taxon>Cinchona</taxon>
    </lineage>
</organism>
<evidence type="ECO:0000256" key="4">
    <source>
        <dbReference type="ARBA" id="ARBA00023242"/>
    </source>
</evidence>
<comment type="caution">
    <text evidence="6">The sequence shown here is derived from an EMBL/GenBank/DDBJ whole genome shotgun (WGS) entry which is preliminary data.</text>
</comment>
<dbReference type="InterPro" id="IPR036093">
    <property type="entry name" value="NAC_dom_sf"/>
</dbReference>
<dbReference type="PROSITE" id="PS51005">
    <property type="entry name" value="NAC"/>
    <property type="match status" value="1"/>
</dbReference>
<name>A0ABD3AJN9_9GENT</name>
<dbReference type="InterPro" id="IPR003441">
    <property type="entry name" value="NAC-dom"/>
</dbReference>
<keyword evidence="3" id="KW-0804">Transcription</keyword>
<dbReference type="Gene3D" id="2.170.150.80">
    <property type="entry name" value="NAC domain"/>
    <property type="match status" value="1"/>
</dbReference>
<evidence type="ECO:0000256" key="2">
    <source>
        <dbReference type="ARBA" id="ARBA00023125"/>
    </source>
</evidence>
<evidence type="ECO:0000313" key="6">
    <source>
        <dbReference type="EMBL" id="KAL3531333.1"/>
    </source>
</evidence>
<evidence type="ECO:0000259" key="5">
    <source>
        <dbReference type="PROSITE" id="PS51005"/>
    </source>
</evidence>
<dbReference type="Proteomes" id="UP001630127">
    <property type="component" value="Unassembled WGS sequence"/>
</dbReference>
<dbReference type="EMBL" id="JBJUIK010000004">
    <property type="protein sequence ID" value="KAL3531333.1"/>
    <property type="molecule type" value="Genomic_DNA"/>
</dbReference>
<keyword evidence="7" id="KW-1185">Reference proteome</keyword>
<dbReference type="GO" id="GO:0003677">
    <property type="term" value="F:DNA binding"/>
    <property type="evidence" value="ECO:0007669"/>
    <property type="project" value="UniProtKB-KW"/>
</dbReference>
<keyword evidence="1" id="KW-0805">Transcription regulation</keyword>
<gene>
    <name evidence="6" type="ORF">ACH5RR_010655</name>
</gene>
<feature type="domain" description="NAC" evidence="5">
    <location>
        <begin position="1"/>
        <end position="117"/>
    </location>
</feature>
<protein>
    <recommendedName>
        <fullName evidence="5">NAC domain-containing protein</fullName>
    </recommendedName>
</protein>
<proteinExistence type="predicted"/>
<keyword evidence="4" id="KW-0539">Nucleus</keyword>
<keyword evidence="2" id="KW-0238">DNA-binding</keyword>
<evidence type="ECO:0000256" key="3">
    <source>
        <dbReference type="ARBA" id="ARBA00023163"/>
    </source>
</evidence>
<evidence type="ECO:0000313" key="7">
    <source>
        <dbReference type="Proteomes" id="UP001630127"/>
    </source>
</evidence>
<dbReference type="AlphaFoldDB" id="A0ABD3AJN9"/>
<reference evidence="6 7" key="1">
    <citation type="submission" date="2024-11" db="EMBL/GenBank/DDBJ databases">
        <title>A near-complete genome assembly of Cinchona calisaya.</title>
        <authorList>
            <person name="Lian D.C."/>
            <person name="Zhao X.W."/>
            <person name="Wei L."/>
        </authorList>
    </citation>
    <scope>NUCLEOTIDE SEQUENCE [LARGE SCALE GENOMIC DNA]</scope>
    <source>
        <tissue evidence="6">Nenye</tissue>
    </source>
</reference>
<evidence type="ECO:0000256" key="1">
    <source>
        <dbReference type="ARBA" id="ARBA00023015"/>
    </source>
</evidence>
<accession>A0ABD3AJN9</accession>